<sequence>MQETLNKCSTNMIFLPN</sequence>
<protein>
    <submittedName>
        <fullName evidence="1">Uncharacterized protein</fullName>
    </submittedName>
</protein>
<dbReference type="EMBL" id="GBXM01033804">
    <property type="protein sequence ID" value="JAH74773.1"/>
    <property type="molecule type" value="Transcribed_RNA"/>
</dbReference>
<reference evidence="1" key="1">
    <citation type="submission" date="2014-11" db="EMBL/GenBank/DDBJ databases">
        <authorList>
            <person name="Amaro Gonzalez C."/>
        </authorList>
    </citation>
    <scope>NUCLEOTIDE SEQUENCE</scope>
</reference>
<reference evidence="1" key="2">
    <citation type="journal article" date="2015" name="Fish Shellfish Immunol.">
        <title>Early steps in the European eel (Anguilla anguilla)-Vibrio vulnificus interaction in the gills: Role of the RtxA13 toxin.</title>
        <authorList>
            <person name="Callol A."/>
            <person name="Pajuelo D."/>
            <person name="Ebbesson L."/>
            <person name="Teles M."/>
            <person name="MacKenzie S."/>
            <person name="Amaro C."/>
        </authorList>
    </citation>
    <scope>NUCLEOTIDE SEQUENCE</scope>
</reference>
<proteinExistence type="predicted"/>
<evidence type="ECO:0000313" key="1">
    <source>
        <dbReference type="EMBL" id="JAH74773.1"/>
    </source>
</evidence>
<dbReference type="AlphaFoldDB" id="A0A0E9VC63"/>
<accession>A0A0E9VC63</accession>
<name>A0A0E9VC63_ANGAN</name>
<organism evidence="1">
    <name type="scientific">Anguilla anguilla</name>
    <name type="common">European freshwater eel</name>
    <name type="synonym">Muraena anguilla</name>
    <dbReference type="NCBI Taxonomy" id="7936"/>
    <lineage>
        <taxon>Eukaryota</taxon>
        <taxon>Metazoa</taxon>
        <taxon>Chordata</taxon>
        <taxon>Craniata</taxon>
        <taxon>Vertebrata</taxon>
        <taxon>Euteleostomi</taxon>
        <taxon>Actinopterygii</taxon>
        <taxon>Neopterygii</taxon>
        <taxon>Teleostei</taxon>
        <taxon>Anguilliformes</taxon>
        <taxon>Anguillidae</taxon>
        <taxon>Anguilla</taxon>
    </lineage>
</organism>